<evidence type="ECO:0000256" key="1">
    <source>
        <dbReference type="SAM" id="MobiDB-lite"/>
    </source>
</evidence>
<dbReference type="EMBL" id="SNYA01000004">
    <property type="protein sequence ID" value="TDP92330.1"/>
    <property type="molecule type" value="Genomic_DNA"/>
</dbReference>
<evidence type="ECO:0000313" key="3">
    <source>
        <dbReference type="Proteomes" id="UP000295601"/>
    </source>
</evidence>
<evidence type="ECO:0000313" key="2">
    <source>
        <dbReference type="EMBL" id="TDP92330.1"/>
    </source>
</evidence>
<comment type="caution">
    <text evidence="2">The sequence shown here is derived from an EMBL/GenBank/DDBJ whole genome shotgun (WGS) entry which is preliminary data.</text>
</comment>
<dbReference type="AlphaFoldDB" id="A0A4R6RYY2"/>
<reference evidence="2 3" key="1">
    <citation type="submission" date="2019-03" db="EMBL/GenBank/DDBJ databases">
        <title>Genomic analyses of the natural microbiome of Caenorhabditis elegans.</title>
        <authorList>
            <person name="Samuel B."/>
        </authorList>
    </citation>
    <scope>NUCLEOTIDE SEQUENCE [LARGE SCALE GENOMIC DNA]</scope>
    <source>
        <strain evidence="2 3">JUb18</strain>
    </source>
</reference>
<protein>
    <submittedName>
        <fullName evidence="2">Uncharacterized protein</fullName>
    </submittedName>
</protein>
<keyword evidence="3" id="KW-1185">Reference proteome</keyword>
<organism evidence="2 3">
    <name type="scientific">Leucobacter luti</name>
    <dbReference type="NCBI Taxonomy" id="340320"/>
    <lineage>
        <taxon>Bacteria</taxon>
        <taxon>Bacillati</taxon>
        <taxon>Actinomycetota</taxon>
        <taxon>Actinomycetes</taxon>
        <taxon>Micrococcales</taxon>
        <taxon>Microbacteriaceae</taxon>
        <taxon>Leucobacter</taxon>
    </lineage>
</organism>
<accession>A0A4R6RYY2</accession>
<sequence>MQSLKRCGVCDGLLSNMLDTSTVPGSRRSDGPPDRSGGDNAYNCCDNYMNSSVNPRHLWSEHDSTRWYADPEGWDAHEQSYPRCSPNEDD</sequence>
<proteinExistence type="predicted"/>
<gene>
    <name evidence="2" type="ORF">EDF62_1536</name>
</gene>
<feature type="region of interest" description="Disordered" evidence="1">
    <location>
        <begin position="15"/>
        <end position="41"/>
    </location>
</feature>
<dbReference type="Proteomes" id="UP000295601">
    <property type="component" value="Unassembled WGS sequence"/>
</dbReference>
<feature type="compositionally biased region" description="Basic and acidic residues" evidence="1">
    <location>
        <begin position="27"/>
        <end position="37"/>
    </location>
</feature>
<name>A0A4R6RYY2_9MICO</name>